<keyword evidence="3" id="KW-1185">Reference proteome</keyword>
<evidence type="ECO:0000313" key="3">
    <source>
        <dbReference type="Proteomes" id="UP001501391"/>
    </source>
</evidence>
<organism evidence="2 3">
    <name type="scientific">Streptomyces bangladeshensis</name>
    <dbReference type="NCBI Taxonomy" id="295352"/>
    <lineage>
        <taxon>Bacteria</taxon>
        <taxon>Bacillati</taxon>
        <taxon>Actinomycetota</taxon>
        <taxon>Actinomycetes</taxon>
        <taxon>Kitasatosporales</taxon>
        <taxon>Streptomycetaceae</taxon>
        <taxon>Streptomyces</taxon>
    </lineage>
</organism>
<gene>
    <name evidence="2" type="ORF">GCM10009787_38560</name>
</gene>
<comment type="caution">
    <text evidence="2">The sequence shown here is derived from an EMBL/GenBank/DDBJ whole genome shotgun (WGS) entry which is preliminary data.</text>
</comment>
<feature type="region of interest" description="Disordered" evidence="1">
    <location>
        <begin position="1"/>
        <end position="21"/>
    </location>
</feature>
<name>A0ABP5NE84_9ACTN</name>
<dbReference type="Proteomes" id="UP001501391">
    <property type="component" value="Unassembled WGS sequence"/>
</dbReference>
<evidence type="ECO:0000313" key="2">
    <source>
        <dbReference type="EMBL" id="GAA2197944.1"/>
    </source>
</evidence>
<reference evidence="3" key="1">
    <citation type="journal article" date="2019" name="Int. J. Syst. Evol. Microbiol.">
        <title>The Global Catalogue of Microorganisms (GCM) 10K type strain sequencing project: providing services to taxonomists for standard genome sequencing and annotation.</title>
        <authorList>
            <consortium name="The Broad Institute Genomics Platform"/>
            <consortium name="The Broad Institute Genome Sequencing Center for Infectious Disease"/>
            <person name="Wu L."/>
            <person name="Ma J."/>
        </authorList>
    </citation>
    <scope>NUCLEOTIDE SEQUENCE [LARGE SCALE GENOMIC DNA]</scope>
    <source>
        <strain evidence="3">JCM 14924</strain>
    </source>
</reference>
<protein>
    <submittedName>
        <fullName evidence="2">Uncharacterized protein</fullName>
    </submittedName>
</protein>
<sequence length="111" mass="11937">MRDTDPGATMRARGEDRRARSRARRTLFGTLVHRVGAERAVGRAPDLVPVRAADGVDEFLVDLPCAGLFAPRGDEAARRRRGARVQVHGHRRGVAAGTAGPGRFPAARTVC</sequence>
<evidence type="ECO:0000256" key="1">
    <source>
        <dbReference type="SAM" id="MobiDB-lite"/>
    </source>
</evidence>
<proteinExistence type="predicted"/>
<accession>A0ABP5NE84</accession>
<dbReference type="EMBL" id="BAAAOQ010000012">
    <property type="protein sequence ID" value="GAA2197944.1"/>
    <property type="molecule type" value="Genomic_DNA"/>
</dbReference>